<sequence>MTGMQEICLVLHMQKGNAYGVGSRHNARWRRVPFLIWERKAEHRQEILKDGLMRVEANRPHTISQLKERDCANNFEEGLA</sequence>
<dbReference type="EMBL" id="DF820457">
    <property type="protein sequence ID" value="GAK51487.1"/>
    <property type="molecule type" value="Genomic_DNA"/>
</dbReference>
<reference evidence="1" key="1">
    <citation type="journal article" date="2015" name="PeerJ">
        <title>First genomic representation of candidate bacterial phylum KSB3 points to enhanced environmental sensing as a trigger of wastewater bulking.</title>
        <authorList>
            <person name="Sekiguchi Y."/>
            <person name="Ohashi A."/>
            <person name="Parks D.H."/>
            <person name="Yamauchi T."/>
            <person name="Tyson G.W."/>
            <person name="Hugenholtz P."/>
        </authorList>
    </citation>
    <scope>NUCLEOTIDE SEQUENCE [LARGE SCALE GENOMIC DNA]</scope>
</reference>
<accession>A0A081BM71</accession>
<evidence type="ECO:0000313" key="1">
    <source>
        <dbReference type="EMBL" id="GAK51487.1"/>
    </source>
</evidence>
<keyword evidence="2" id="KW-1185">Reference proteome</keyword>
<dbReference type="STRING" id="1499966.U14_02731"/>
<protein>
    <submittedName>
        <fullName evidence="1">Uncharacterized protein</fullName>
    </submittedName>
</protein>
<proteinExistence type="predicted"/>
<gene>
    <name evidence="1" type="ORF">U14_02731</name>
</gene>
<dbReference type="Proteomes" id="UP000030700">
    <property type="component" value="Unassembled WGS sequence"/>
</dbReference>
<dbReference type="HOGENOM" id="CLU_2582551_0_0_0"/>
<dbReference type="AlphaFoldDB" id="A0A081BM71"/>
<organism evidence="1">
    <name type="scientific">Candidatus Moduliflexus flocculans</name>
    <dbReference type="NCBI Taxonomy" id="1499966"/>
    <lineage>
        <taxon>Bacteria</taxon>
        <taxon>Candidatus Moduliflexota</taxon>
        <taxon>Candidatus Moduliflexia</taxon>
        <taxon>Candidatus Moduliflexales</taxon>
        <taxon>Candidatus Moduliflexaceae</taxon>
    </lineage>
</organism>
<name>A0A081BM71_9BACT</name>
<evidence type="ECO:0000313" key="2">
    <source>
        <dbReference type="Proteomes" id="UP000030700"/>
    </source>
</evidence>